<keyword evidence="9 11" id="KW-0501">Molybdenum cofactor biosynthesis</keyword>
<evidence type="ECO:0000256" key="6">
    <source>
        <dbReference type="ARBA" id="ARBA00022679"/>
    </source>
</evidence>
<keyword evidence="8 11" id="KW-0460">Magnesium</keyword>
<dbReference type="InterPro" id="IPR038987">
    <property type="entry name" value="MoeA-like"/>
</dbReference>
<dbReference type="InterPro" id="IPR001453">
    <property type="entry name" value="MoaB/Mog_dom"/>
</dbReference>
<comment type="function">
    <text evidence="2 11">Catalyzes the insertion of molybdate into adenylated molybdopterin with the concomitant release of AMP.</text>
</comment>
<keyword evidence="15" id="KW-1185">Reference proteome</keyword>
<dbReference type="InterPro" id="IPR036688">
    <property type="entry name" value="MoeA_C_domain_IV_sf"/>
</dbReference>
<evidence type="ECO:0000256" key="10">
    <source>
        <dbReference type="ARBA" id="ARBA00047317"/>
    </source>
</evidence>
<comment type="pathway">
    <text evidence="3 11">Cofactor biosynthesis; molybdopterin biosynthesis.</text>
</comment>
<dbReference type="EC" id="2.10.1.1" evidence="11"/>
<dbReference type="CDD" id="cd00887">
    <property type="entry name" value="MoeA"/>
    <property type="match status" value="1"/>
</dbReference>
<dbReference type="GO" id="GO:0061599">
    <property type="term" value="F:molybdopterin molybdotransferase activity"/>
    <property type="evidence" value="ECO:0007669"/>
    <property type="project" value="UniProtKB-UniRule"/>
</dbReference>
<proteinExistence type="inferred from homology"/>
<comment type="catalytic activity">
    <reaction evidence="10">
        <text>adenylyl-molybdopterin + molybdate = Mo-molybdopterin + AMP + H(+)</text>
        <dbReference type="Rhea" id="RHEA:35047"/>
        <dbReference type="ChEBI" id="CHEBI:15378"/>
        <dbReference type="ChEBI" id="CHEBI:36264"/>
        <dbReference type="ChEBI" id="CHEBI:62727"/>
        <dbReference type="ChEBI" id="CHEBI:71302"/>
        <dbReference type="ChEBI" id="CHEBI:456215"/>
        <dbReference type="EC" id="2.10.1.1"/>
    </reaction>
</comment>
<dbReference type="GO" id="GO:0046872">
    <property type="term" value="F:metal ion binding"/>
    <property type="evidence" value="ECO:0007669"/>
    <property type="project" value="UniProtKB-UniRule"/>
</dbReference>
<dbReference type="Gene3D" id="2.170.190.11">
    <property type="entry name" value="Molybdopterin biosynthesis moea protein, domain 3"/>
    <property type="match status" value="1"/>
</dbReference>
<dbReference type="PANTHER" id="PTHR10192:SF5">
    <property type="entry name" value="GEPHYRIN"/>
    <property type="match status" value="1"/>
</dbReference>
<keyword evidence="5 11" id="KW-0500">Molybdenum</keyword>
<evidence type="ECO:0000256" key="5">
    <source>
        <dbReference type="ARBA" id="ARBA00022505"/>
    </source>
</evidence>
<dbReference type="SUPFAM" id="SSF63882">
    <property type="entry name" value="MoeA N-terminal region -like"/>
    <property type="match status" value="1"/>
</dbReference>
<dbReference type="NCBIfam" id="NF045515">
    <property type="entry name" value="Glp_gephyrin"/>
    <property type="match status" value="1"/>
</dbReference>
<dbReference type="NCBIfam" id="TIGR00177">
    <property type="entry name" value="molyb_syn"/>
    <property type="match status" value="1"/>
</dbReference>
<dbReference type="InterPro" id="IPR005110">
    <property type="entry name" value="MoeA_linker/N"/>
</dbReference>
<evidence type="ECO:0000256" key="11">
    <source>
        <dbReference type="RuleBase" id="RU365090"/>
    </source>
</evidence>
<sequence length="415" mass="42148">MTRTVAEHLEQVLGAIEPLPPRPLDLADAGGYLLAADVTSTTPIPLFDNSAMDGYAIRCVDLAGASEDHPVTLPVDADIPAGAVSTEPVAPGTAARIMTGAPMPAGADAIVPVEYSDGGTTQVRLTLAPDPGRHLRRAGEDLAAGDLVLQAGTLLGARQVAAAAAAGHGSVTVHPRPRVAVISTGTELVTPGTAPVGGQIPDSNSYLLARLVTEAGAEPVRIGAVPDDEDAFARVLAEVSPDVDAIICSGGVSVGAYDVVKAVLAPEPGMWFGPVAMQPGKPQGFGRLTDGTVVFTLPGNPVSVYVSFEVFVAPALRRLAGHPVTASLPLVPAVAAIGWRSPAGREQFMPVRVETPDGGPRPGQPAHLVRPSSERGSGSHLVGTLAAADGLARVPAEITEVAAGDTVDLLTGGHR</sequence>
<dbReference type="InterPro" id="IPR036425">
    <property type="entry name" value="MoaB/Mog-like_dom_sf"/>
</dbReference>
<dbReference type="FunFam" id="3.40.980.10:FF:000004">
    <property type="entry name" value="Molybdopterin molybdenumtransferase"/>
    <property type="match status" value="1"/>
</dbReference>
<evidence type="ECO:0000256" key="4">
    <source>
        <dbReference type="ARBA" id="ARBA00010763"/>
    </source>
</evidence>
<evidence type="ECO:0000256" key="12">
    <source>
        <dbReference type="SAM" id="MobiDB-lite"/>
    </source>
</evidence>
<feature type="domain" description="MoaB/Mog" evidence="13">
    <location>
        <begin position="180"/>
        <end position="318"/>
    </location>
</feature>
<protein>
    <recommendedName>
        <fullName evidence="11">Molybdopterin molybdenumtransferase</fullName>
        <ecNumber evidence="11">2.10.1.1</ecNumber>
    </recommendedName>
</protein>
<keyword evidence="7 11" id="KW-0479">Metal-binding</keyword>
<dbReference type="STRING" id="648782.SAMN04488554_3669"/>
<dbReference type="Gene3D" id="3.40.980.10">
    <property type="entry name" value="MoaB/Mog-like domain"/>
    <property type="match status" value="1"/>
</dbReference>
<dbReference type="SUPFAM" id="SSF63867">
    <property type="entry name" value="MoeA C-terminal domain-like"/>
    <property type="match status" value="1"/>
</dbReference>
<reference evidence="15" key="1">
    <citation type="submission" date="2016-10" db="EMBL/GenBank/DDBJ databases">
        <authorList>
            <person name="Varghese N."/>
            <person name="Submissions S."/>
        </authorList>
    </citation>
    <scope>NUCLEOTIDE SEQUENCE [LARGE SCALE GENOMIC DNA]</scope>
    <source>
        <strain evidence="15">DSM 21368</strain>
    </source>
</reference>
<feature type="region of interest" description="Disordered" evidence="12">
    <location>
        <begin position="354"/>
        <end position="381"/>
    </location>
</feature>
<dbReference type="Pfam" id="PF03454">
    <property type="entry name" value="MoeA_C"/>
    <property type="match status" value="1"/>
</dbReference>
<evidence type="ECO:0000256" key="7">
    <source>
        <dbReference type="ARBA" id="ARBA00022723"/>
    </source>
</evidence>
<dbReference type="Pfam" id="PF00994">
    <property type="entry name" value="MoCF_biosynth"/>
    <property type="match status" value="1"/>
</dbReference>
<dbReference type="UniPathway" id="UPA00344"/>
<dbReference type="Pfam" id="PF03453">
    <property type="entry name" value="MoeA_N"/>
    <property type="match status" value="1"/>
</dbReference>
<dbReference type="GO" id="GO:0006777">
    <property type="term" value="P:Mo-molybdopterin cofactor biosynthetic process"/>
    <property type="evidence" value="ECO:0007669"/>
    <property type="project" value="UniProtKB-UniRule"/>
</dbReference>
<evidence type="ECO:0000313" key="14">
    <source>
        <dbReference type="EMBL" id="SEE93195.1"/>
    </source>
</evidence>
<dbReference type="Proteomes" id="UP000199220">
    <property type="component" value="Unassembled WGS sequence"/>
</dbReference>
<evidence type="ECO:0000256" key="1">
    <source>
        <dbReference type="ARBA" id="ARBA00001946"/>
    </source>
</evidence>
<dbReference type="SUPFAM" id="SSF53218">
    <property type="entry name" value="Molybdenum cofactor biosynthesis proteins"/>
    <property type="match status" value="1"/>
</dbReference>
<dbReference type="OrthoDB" id="9804758at2"/>
<name>A0A1H5MV01_9MICO</name>
<dbReference type="AlphaFoldDB" id="A0A1H5MV01"/>
<organism evidence="14 15">
    <name type="scientific">Ruania alba</name>
    <dbReference type="NCBI Taxonomy" id="648782"/>
    <lineage>
        <taxon>Bacteria</taxon>
        <taxon>Bacillati</taxon>
        <taxon>Actinomycetota</taxon>
        <taxon>Actinomycetes</taxon>
        <taxon>Micrococcales</taxon>
        <taxon>Ruaniaceae</taxon>
        <taxon>Ruania</taxon>
    </lineage>
</organism>
<gene>
    <name evidence="14" type="ORF">SAMN04488554_3669</name>
</gene>
<dbReference type="GO" id="GO:0005829">
    <property type="term" value="C:cytosol"/>
    <property type="evidence" value="ECO:0007669"/>
    <property type="project" value="TreeGrafter"/>
</dbReference>
<dbReference type="PANTHER" id="PTHR10192">
    <property type="entry name" value="MOLYBDOPTERIN BIOSYNTHESIS PROTEIN"/>
    <property type="match status" value="1"/>
</dbReference>
<comment type="cofactor">
    <cofactor evidence="1 11">
        <name>Mg(2+)</name>
        <dbReference type="ChEBI" id="CHEBI:18420"/>
    </cofactor>
</comment>
<keyword evidence="6 11" id="KW-0808">Transferase</keyword>
<dbReference type="RefSeq" id="WP_089774453.1">
    <property type="nucleotide sequence ID" value="NZ_FNTX01000002.1"/>
</dbReference>
<dbReference type="InterPro" id="IPR036135">
    <property type="entry name" value="MoeA_linker/N_sf"/>
</dbReference>
<evidence type="ECO:0000256" key="2">
    <source>
        <dbReference type="ARBA" id="ARBA00002901"/>
    </source>
</evidence>
<dbReference type="Gene3D" id="2.40.340.10">
    <property type="entry name" value="MoeA, C-terminal, domain IV"/>
    <property type="match status" value="1"/>
</dbReference>
<evidence type="ECO:0000259" key="13">
    <source>
        <dbReference type="SMART" id="SM00852"/>
    </source>
</evidence>
<dbReference type="EMBL" id="FNTX01000002">
    <property type="protein sequence ID" value="SEE93195.1"/>
    <property type="molecule type" value="Genomic_DNA"/>
</dbReference>
<evidence type="ECO:0000256" key="8">
    <source>
        <dbReference type="ARBA" id="ARBA00022842"/>
    </source>
</evidence>
<evidence type="ECO:0000256" key="9">
    <source>
        <dbReference type="ARBA" id="ARBA00023150"/>
    </source>
</evidence>
<dbReference type="SMART" id="SM00852">
    <property type="entry name" value="MoCF_biosynth"/>
    <property type="match status" value="1"/>
</dbReference>
<evidence type="ECO:0000256" key="3">
    <source>
        <dbReference type="ARBA" id="ARBA00005046"/>
    </source>
</evidence>
<comment type="similarity">
    <text evidence="4 11">Belongs to the MoeA family.</text>
</comment>
<accession>A0A1H5MV01</accession>
<dbReference type="Gene3D" id="3.90.105.10">
    <property type="entry name" value="Molybdopterin biosynthesis moea protein, domain 2"/>
    <property type="match status" value="1"/>
</dbReference>
<dbReference type="InterPro" id="IPR005111">
    <property type="entry name" value="MoeA_C_domain_IV"/>
</dbReference>
<evidence type="ECO:0000313" key="15">
    <source>
        <dbReference type="Proteomes" id="UP000199220"/>
    </source>
</evidence>